<evidence type="ECO:0000256" key="10">
    <source>
        <dbReference type="SAM" id="Phobius"/>
    </source>
</evidence>
<keyword evidence="6" id="KW-0426">Late protein</keyword>
<feature type="transmembrane region" description="Helical" evidence="10">
    <location>
        <begin position="314"/>
        <end position="332"/>
    </location>
</feature>
<evidence type="ECO:0000256" key="6">
    <source>
        <dbReference type="ARBA" id="ARBA00022921"/>
    </source>
</evidence>
<proteinExistence type="inferred from homology"/>
<keyword evidence="3 10" id="KW-0812">Transmembrane</keyword>
<dbReference type="InterPro" id="IPR006733">
    <property type="entry name" value="Baculo_ODV-E56"/>
</dbReference>
<evidence type="ECO:0000256" key="2">
    <source>
        <dbReference type="ARBA" id="ARBA00008534"/>
    </source>
</evidence>
<keyword evidence="9" id="KW-0325">Glycoprotein</keyword>
<dbReference type="EMBL" id="DQ317692">
    <property type="protein sequence ID" value="ABC74890.1"/>
    <property type="molecule type" value="Genomic_DNA"/>
</dbReference>
<evidence type="ECO:0000256" key="7">
    <source>
        <dbReference type="ARBA" id="ARBA00022989"/>
    </source>
</evidence>
<keyword evidence="5 11" id="KW-0261">Viral envelope protein</keyword>
<accession>Q0ZP64</accession>
<dbReference type="OrthoDB" id="8860at10239"/>
<evidence type="ECO:0000256" key="9">
    <source>
        <dbReference type="ARBA" id="ARBA00023180"/>
    </source>
</evidence>
<evidence type="ECO:0000256" key="1">
    <source>
        <dbReference type="ARBA" id="ARBA00004182"/>
    </source>
</evidence>
<dbReference type="RefSeq" id="YP_667864.1">
    <property type="nucleotide sequence ID" value="NC_008252.1"/>
</dbReference>
<dbReference type="GeneID" id="4179179"/>
<keyword evidence="4" id="KW-0946">Virion</keyword>
<sequence length="336" mass="36650">MFSGLRKTNKIYSTAADVIVDNTAKVVGTFSTFDSVFSLSSAKTINKGFVTNYSTYVGLVDTFSVNKVLRQADEVNIKALFNATDTDLSGLSVLRTASGIPDNTLYIAELKRLNLKTLNPSLDVKTYNGVSQALTKNPKLSTYLKSLGYTTLAVGTVVLILTGVDLVQDIIDALNRTGGSFYSVGSGDEVETCYLKYRSCGVDQTTIDTSLYCANFLDPIYGDDVETLETICDGYDIDTEISVCRQSDPYADPDSEQWVDISDLAENQTLSCVEPYTFSDLISDLGLDWLIGEDSIWSGSTTSGSDSISSLSSYLQYIAIFIVVIIMIIFFIKIAK</sequence>
<keyword evidence="7 10" id="KW-1133">Transmembrane helix</keyword>
<evidence type="ECO:0000313" key="12">
    <source>
        <dbReference type="Proteomes" id="UP000242804"/>
    </source>
</evidence>
<reference evidence="11 12" key="1">
    <citation type="journal article" date="2006" name="J. Virol.">
        <title>Sequence analysis and organization of the Neodiprion abietis nucleopolyhedrovirus genome.</title>
        <authorList>
            <person name="Duffy S.P."/>
            <person name="Young A.M."/>
            <person name="Morin B."/>
            <person name="Lucarotti C.J."/>
            <person name="Koop B.F."/>
            <person name="Levin D.B."/>
        </authorList>
    </citation>
    <scope>NUCLEOTIDE SEQUENCE [LARGE SCALE GENOMIC DNA]</scope>
</reference>
<keyword evidence="8 10" id="KW-0472">Membrane</keyword>
<evidence type="ECO:0000256" key="8">
    <source>
        <dbReference type="ARBA" id="ARBA00023136"/>
    </source>
</evidence>
<evidence type="ECO:0000313" key="11">
    <source>
        <dbReference type="EMBL" id="ABC74890.1"/>
    </source>
</evidence>
<evidence type="ECO:0000256" key="5">
    <source>
        <dbReference type="ARBA" id="ARBA00022879"/>
    </source>
</evidence>
<protein>
    <submittedName>
        <fullName evidence="11">Occlusion derived virus envelope protein 56</fullName>
    </submittedName>
</protein>
<comment type="similarity">
    <text evidence="2">Belongs to the baculoviridae E56 family.</text>
</comment>
<dbReference type="GO" id="GO:0055036">
    <property type="term" value="C:virion membrane"/>
    <property type="evidence" value="ECO:0007669"/>
    <property type="project" value="UniProtKB-SubCell"/>
</dbReference>
<evidence type="ECO:0000256" key="4">
    <source>
        <dbReference type="ARBA" id="ARBA00022844"/>
    </source>
</evidence>
<gene>
    <name evidence="11" type="primary">odv-e56</name>
</gene>
<dbReference type="GO" id="GO:0019031">
    <property type="term" value="C:viral envelope"/>
    <property type="evidence" value="ECO:0007669"/>
    <property type="project" value="UniProtKB-KW"/>
</dbReference>
<name>Q0ZP64_9CBAC</name>
<comment type="subcellular location">
    <subcellularLocation>
        <location evidence="1">Virion membrane</location>
    </subcellularLocation>
</comment>
<keyword evidence="12" id="KW-1185">Reference proteome</keyword>
<dbReference type="Proteomes" id="UP000242804">
    <property type="component" value="Segment"/>
</dbReference>
<evidence type="ECO:0000256" key="3">
    <source>
        <dbReference type="ARBA" id="ARBA00022692"/>
    </source>
</evidence>
<dbReference type="KEGG" id="vg:4179179"/>
<dbReference type="Pfam" id="PF04639">
    <property type="entry name" value="Baculo_E56"/>
    <property type="match status" value="1"/>
</dbReference>
<organism evidence="11 12">
    <name type="scientific">Neodiprion abietis nucleopolyhedrovirus</name>
    <dbReference type="NCBI Taxonomy" id="204507"/>
    <lineage>
        <taxon>Viruses</taxon>
        <taxon>Viruses incertae sedis</taxon>
        <taxon>Naldaviricetes</taxon>
        <taxon>Lefavirales</taxon>
        <taxon>Baculoviridae</taxon>
        <taxon>Gammabaculovirus</taxon>
        <taxon>Gammabaculovirus neabietis</taxon>
    </lineage>
</organism>